<dbReference type="EMBL" id="MKCS01000003">
    <property type="protein sequence ID" value="OHX10677.1"/>
    <property type="molecule type" value="Genomic_DNA"/>
</dbReference>
<dbReference type="Proteomes" id="UP000180088">
    <property type="component" value="Unassembled WGS sequence"/>
</dbReference>
<dbReference type="AlphaFoldDB" id="A0A1S1WUV6"/>
<sequence length="216" mass="24258">MHSEQVLAFLDEHPEFLQQHAARFSLQASPQNGERVVSFVERQLLELKDHNRQLEAQLQQLAERAQTNERIVAKLHQLTLAQLAHRGLKQQIAALKHSLGEEFQLNRVALRLWHSGAEAETEHYNAQNEVQGLARNLAAPYCGPYVNDEVMSWFPAIPVLQSFAQVALRDAGGQAFGLLVLASDDAQRFTFDMHTQYLSQIGELLSASLLATLEAK</sequence>
<dbReference type="OrthoDB" id="8525200at2"/>
<keyword evidence="1" id="KW-0175">Coiled coil</keyword>
<name>A0A1S1WUV6_9NEIS</name>
<feature type="coiled-coil region" evidence="1">
    <location>
        <begin position="37"/>
        <end position="71"/>
    </location>
</feature>
<comment type="caution">
    <text evidence="2">The sequence shown here is derived from an EMBL/GenBank/DDBJ whole genome shotgun (WGS) entry which is preliminary data.</text>
</comment>
<dbReference type="InterPro" id="IPR029016">
    <property type="entry name" value="GAF-like_dom_sf"/>
</dbReference>
<organism evidence="2 3">
    <name type="scientific">Chromobacterium sphagni</name>
    <dbReference type="NCBI Taxonomy" id="1903179"/>
    <lineage>
        <taxon>Bacteria</taxon>
        <taxon>Pseudomonadati</taxon>
        <taxon>Pseudomonadota</taxon>
        <taxon>Betaproteobacteria</taxon>
        <taxon>Neisseriales</taxon>
        <taxon>Chromobacteriaceae</taxon>
        <taxon>Chromobacterium</taxon>
    </lineage>
</organism>
<dbReference type="PANTHER" id="PTHR38765:SF1">
    <property type="entry name" value="DUF484 DOMAIN-CONTAINING PROTEIN"/>
    <property type="match status" value="1"/>
</dbReference>
<evidence type="ECO:0000313" key="2">
    <source>
        <dbReference type="EMBL" id="OHX10677.1"/>
    </source>
</evidence>
<evidence type="ECO:0000313" key="3">
    <source>
        <dbReference type="Proteomes" id="UP000180088"/>
    </source>
</evidence>
<dbReference type="Pfam" id="PF04340">
    <property type="entry name" value="DUF484"/>
    <property type="match status" value="1"/>
</dbReference>
<dbReference type="InterPro" id="IPR007435">
    <property type="entry name" value="DUF484"/>
</dbReference>
<proteinExistence type="predicted"/>
<accession>A0A1S1WUV6</accession>
<reference evidence="2 3" key="1">
    <citation type="submission" date="2016-09" db="EMBL/GenBank/DDBJ databases">
        <title>Chromobacterium muskegensis sp. nov., an insecticidal bacterium isolated from Sphagnum bogs.</title>
        <authorList>
            <person name="Sparks M.E."/>
            <person name="Blackburn M.B."/>
            <person name="Gundersen-Rindal D.E."/>
            <person name="Mitchell A."/>
            <person name="Farrar R."/>
            <person name="Kuhar D."/>
        </authorList>
    </citation>
    <scope>NUCLEOTIDE SEQUENCE [LARGE SCALE GENOMIC DNA]</scope>
    <source>
        <strain evidence="2 3">37-2</strain>
    </source>
</reference>
<dbReference type="Gene3D" id="3.30.450.40">
    <property type="match status" value="1"/>
</dbReference>
<protein>
    <recommendedName>
        <fullName evidence="4">DUF484 domain-containing protein</fullName>
    </recommendedName>
</protein>
<gene>
    <name evidence="2" type="ORF">BI347_19330</name>
</gene>
<dbReference type="STRING" id="1903179.BI347_19330"/>
<evidence type="ECO:0000256" key="1">
    <source>
        <dbReference type="SAM" id="Coils"/>
    </source>
</evidence>
<dbReference type="PANTHER" id="PTHR38765">
    <property type="entry name" value="DUF484 DOMAIN-CONTAINING PROTEIN"/>
    <property type="match status" value="1"/>
</dbReference>
<dbReference type="RefSeq" id="WP_071116806.1">
    <property type="nucleotide sequence ID" value="NZ_MKCS01000003.1"/>
</dbReference>
<evidence type="ECO:0008006" key="4">
    <source>
        <dbReference type="Google" id="ProtNLM"/>
    </source>
</evidence>